<comment type="caution">
    <text evidence="1">The sequence shown here is derived from an EMBL/GenBank/DDBJ whole genome shotgun (WGS) entry which is preliminary data.</text>
</comment>
<reference evidence="1 2" key="1">
    <citation type="submission" date="2019-02" db="EMBL/GenBank/DDBJ databases">
        <title>Draft genome sequences of novel Actinobacteria.</title>
        <authorList>
            <person name="Sahin N."/>
            <person name="Ay H."/>
            <person name="Saygin H."/>
        </authorList>
    </citation>
    <scope>NUCLEOTIDE SEQUENCE [LARGE SCALE GENOMIC DNA]</scope>
    <source>
        <strain evidence="1 2">KC201</strain>
    </source>
</reference>
<name>A0A4R4NFL8_9ACTN</name>
<protein>
    <submittedName>
        <fullName evidence="1">Uncharacterized protein</fullName>
    </submittedName>
</protein>
<accession>A0A4R4NFL8</accession>
<dbReference type="EMBL" id="SMJZ01000059">
    <property type="protein sequence ID" value="TDC06087.1"/>
    <property type="molecule type" value="Genomic_DNA"/>
</dbReference>
<evidence type="ECO:0000313" key="2">
    <source>
        <dbReference type="Proteomes" id="UP000295157"/>
    </source>
</evidence>
<evidence type="ECO:0000313" key="1">
    <source>
        <dbReference type="EMBL" id="TDC06087.1"/>
    </source>
</evidence>
<gene>
    <name evidence="1" type="ORF">E1267_17345</name>
</gene>
<proteinExistence type="predicted"/>
<dbReference type="AlphaFoldDB" id="A0A4R4NFL8"/>
<dbReference type="OrthoDB" id="4056069at2"/>
<dbReference type="Proteomes" id="UP000295157">
    <property type="component" value="Unassembled WGS sequence"/>
</dbReference>
<sequence length="75" mass="8383">MTSKVSGDREQDAVLALACTGGIEPNTEPNAEWRYFEGQHRVAAQLDQGVRQTVVQRWESFDPATGLPIRQRSEP</sequence>
<keyword evidence="2" id="KW-1185">Reference proteome</keyword>
<dbReference type="RefSeq" id="WP_132333612.1">
    <property type="nucleotide sequence ID" value="NZ_SMJZ01000059.1"/>
</dbReference>
<organism evidence="1 2">
    <name type="scientific">Nonomuraea longispora</name>
    <dbReference type="NCBI Taxonomy" id="1848320"/>
    <lineage>
        <taxon>Bacteria</taxon>
        <taxon>Bacillati</taxon>
        <taxon>Actinomycetota</taxon>
        <taxon>Actinomycetes</taxon>
        <taxon>Streptosporangiales</taxon>
        <taxon>Streptosporangiaceae</taxon>
        <taxon>Nonomuraea</taxon>
    </lineage>
</organism>